<dbReference type="SMART" id="SM00346">
    <property type="entry name" value="HTH_ICLR"/>
    <property type="match status" value="1"/>
</dbReference>
<dbReference type="InterPro" id="IPR050707">
    <property type="entry name" value="HTH_MetabolicPath_Reg"/>
</dbReference>
<dbReference type="Pfam" id="PF01614">
    <property type="entry name" value="IclR_C"/>
    <property type="match status" value="1"/>
</dbReference>
<protein>
    <submittedName>
        <fullName evidence="6">Pectin degradation repressor protein KdgR</fullName>
    </submittedName>
</protein>
<evidence type="ECO:0000256" key="2">
    <source>
        <dbReference type="ARBA" id="ARBA00023125"/>
    </source>
</evidence>
<dbReference type="InterPro" id="IPR036388">
    <property type="entry name" value="WH-like_DNA-bd_sf"/>
</dbReference>
<dbReference type="Proteomes" id="UP000043764">
    <property type="component" value="Unassembled WGS sequence"/>
</dbReference>
<evidence type="ECO:0000256" key="1">
    <source>
        <dbReference type="ARBA" id="ARBA00023015"/>
    </source>
</evidence>
<accession>A0A0H5CZI5</accession>
<evidence type="ECO:0000313" key="7">
    <source>
        <dbReference type="Proteomes" id="UP000043764"/>
    </source>
</evidence>
<dbReference type="Gene3D" id="3.30.450.40">
    <property type="match status" value="1"/>
</dbReference>
<feature type="domain" description="HTH iclR-type" evidence="4">
    <location>
        <begin position="1"/>
        <end position="63"/>
    </location>
</feature>
<dbReference type="PROSITE" id="PS51078">
    <property type="entry name" value="ICLR_ED"/>
    <property type="match status" value="1"/>
</dbReference>
<evidence type="ECO:0000256" key="3">
    <source>
        <dbReference type="ARBA" id="ARBA00023163"/>
    </source>
</evidence>
<dbReference type="InterPro" id="IPR029016">
    <property type="entry name" value="GAF-like_dom_sf"/>
</dbReference>
<dbReference type="AlphaFoldDB" id="A0A0H5CZI5"/>
<dbReference type="InterPro" id="IPR036390">
    <property type="entry name" value="WH_DNA-bd_sf"/>
</dbReference>
<proteinExistence type="predicted"/>
<dbReference type="PANTHER" id="PTHR30136:SF24">
    <property type="entry name" value="HTH-TYPE TRANSCRIPTIONAL REPRESSOR ALLR"/>
    <property type="match status" value="1"/>
</dbReference>
<reference evidence="7" key="1">
    <citation type="submission" date="2015-05" db="EMBL/GenBank/DDBJ databases">
        <authorList>
            <person name="Rodrigo-Torres Lidia"/>
            <person name="Arahal R.David."/>
        </authorList>
    </citation>
    <scope>NUCLEOTIDE SEQUENCE [LARGE SCALE GENOMIC DNA]</scope>
    <source>
        <strain evidence="7">CECT 7321</strain>
    </source>
</reference>
<dbReference type="GO" id="GO:0045892">
    <property type="term" value="P:negative regulation of DNA-templated transcription"/>
    <property type="evidence" value="ECO:0007669"/>
    <property type="project" value="TreeGrafter"/>
</dbReference>
<evidence type="ECO:0000313" key="6">
    <source>
        <dbReference type="EMBL" id="CRL10281.1"/>
    </source>
</evidence>
<dbReference type="InterPro" id="IPR005471">
    <property type="entry name" value="Tscrpt_reg_IclR_N"/>
</dbReference>
<evidence type="ECO:0000259" key="5">
    <source>
        <dbReference type="PROSITE" id="PS51078"/>
    </source>
</evidence>
<organism evidence="6 7">
    <name type="scientific">Phaeobacter italicus</name>
    <dbReference type="NCBI Taxonomy" id="481446"/>
    <lineage>
        <taxon>Bacteria</taxon>
        <taxon>Pseudomonadati</taxon>
        <taxon>Pseudomonadota</taxon>
        <taxon>Alphaproteobacteria</taxon>
        <taxon>Rhodobacterales</taxon>
        <taxon>Roseobacteraceae</taxon>
        <taxon>Phaeobacter</taxon>
    </lineage>
</organism>
<dbReference type="InterPro" id="IPR014757">
    <property type="entry name" value="Tscrpt_reg_IclR_C"/>
</dbReference>
<evidence type="ECO:0000259" key="4">
    <source>
        <dbReference type="PROSITE" id="PS51077"/>
    </source>
</evidence>
<dbReference type="EMBL" id="CVRL01000013">
    <property type="protein sequence ID" value="CRL10281.1"/>
    <property type="molecule type" value="Genomic_DNA"/>
</dbReference>
<feature type="domain" description="IclR-ED" evidence="5">
    <location>
        <begin position="64"/>
        <end position="247"/>
    </location>
</feature>
<keyword evidence="3" id="KW-0804">Transcription</keyword>
<name>A0A0H5CZI5_9RHOB</name>
<sequence>MGTVSKALSLLTYFNHGRTEIGLSDLTRLSGMNKATVFRLMTELQDCGFVEQAEGDRSYRLGPQVLRLAALREASVPILSVSRRVLRDLSDETGETTHLSLLQGTQLSSLSHAYSPRHATKVMMEDAEVLTYHGTSSGLAVLAYAEPDFVETALTQPLEAHTPATITDPETVRSQLDEVRRDGMAQSIGGFEADVHSHAVPIFGPDRQVIGALAVAAPVSRMSEQQKLHIPAALRRAGATLIHRIGGSVPANYPQIEPT</sequence>
<dbReference type="GO" id="GO:0003677">
    <property type="term" value="F:DNA binding"/>
    <property type="evidence" value="ECO:0007669"/>
    <property type="project" value="UniProtKB-KW"/>
</dbReference>
<dbReference type="GO" id="GO:0003700">
    <property type="term" value="F:DNA-binding transcription factor activity"/>
    <property type="evidence" value="ECO:0007669"/>
    <property type="project" value="TreeGrafter"/>
</dbReference>
<dbReference type="PROSITE" id="PS51077">
    <property type="entry name" value="HTH_ICLR"/>
    <property type="match status" value="1"/>
</dbReference>
<keyword evidence="7" id="KW-1185">Reference proteome</keyword>
<dbReference type="RefSeq" id="WP_050672845.1">
    <property type="nucleotide sequence ID" value="NZ_CVRL01000013.1"/>
</dbReference>
<dbReference type="SUPFAM" id="SSF55781">
    <property type="entry name" value="GAF domain-like"/>
    <property type="match status" value="1"/>
</dbReference>
<keyword evidence="2" id="KW-0238">DNA-binding</keyword>
<gene>
    <name evidence="6" type="primary">kdgR_1</name>
    <name evidence="6" type="ORF">NIT7321_01125</name>
</gene>
<dbReference type="Gene3D" id="1.10.10.10">
    <property type="entry name" value="Winged helix-like DNA-binding domain superfamily/Winged helix DNA-binding domain"/>
    <property type="match status" value="1"/>
</dbReference>
<dbReference type="PANTHER" id="PTHR30136">
    <property type="entry name" value="HELIX-TURN-HELIX TRANSCRIPTIONAL REGULATOR, ICLR FAMILY"/>
    <property type="match status" value="1"/>
</dbReference>
<dbReference type="SUPFAM" id="SSF46785">
    <property type="entry name" value="Winged helix' DNA-binding domain"/>
    <property type="match status" value="1"/>
</dbReference>
<keyword evidence="1" id="KW-0805">Transcription regulation</keyword>
<dbReference type="Pfam" id="PF09339">
    <property type="entry name" value="HTH_IclR"/>
    <property type="match status" value="1"/>
</dbReference>
<dbReference type="STRING" id="481446.NIT7645_02478"/>